<dbReference type="SUPFAM" id="SSF52172">
    <property type="entry name" value="CheY-like"/>
    <property type="match status" value="1"/>
</dbReference>
<keyword evidence="1 3" id="KW-0238">DNA-binding</keyword>
<dbReference type="InterPro" id="IPR001867">
    <property type="entry name" value="OmpR/PhoB-type_DNA-bd"/>
</dbReference>
<dbReference type="Gene3D" id="1.10.10.10">
    <property type="entry name" value="Winged helix-like DNA-binding domain superfamily/Winged helix DNA-binding domain"/>
    <property type="match status" value="1"/>
</dbReference>
<dbReference type="Pfam" id="PF00486">
    <property type="entry name" value="Trans_reg_C"/>
    <property type="match status" value="1"/>
</dbReference>
<dbReference type="Pfam" id="PF00072">
    <property type="entry name" value="Response_reg"/>
    <property type="match status" value="1"/>
</dbReference>
<evidence type="ECO:0000259" key="5">
    <source>
        <dbReference type="PROSITE" id="PS51755"/>
    </source>
</evidence>
<dbReference type="Gene3D" id="3.40.50.2300">
    <property type="match status" value="1"/>
</dbReference>
<dbReference type="InterPro" id="IPR039420">
    <property type="entry name" value="WalR-like"/>
</dbReference>
<dbReference type="CDD" id="cd17620">
    <property type="entry name" value="REC_OmpR_KdpE-like"/>
    <property type="match status" value="1"/>
</dbReference>
<dbReference type="PROSITE" id="PS51755">
    <property type="entry name" value="OMPR_PHOB"/>
    <property type="match status" value="1"/>
</dbReference>
<dbReference type="PROSITE" id="PS50110">
    <property type="entry name" value="RESPONSE_REGULATORY"/>
    <property type="match status" value="1"/>
</dbReference>
<evidence type="ECO:0000256" key="2">
    <source>
        <dbReference type="PROSITE-ProRule" id="PRU00169"/>
    </source>
</evidence>
<evidence type="ECO:0000256" key="1">
    <source>
        <dbReference type="ARBA" id="ARBA00023125"/>
    </source>
</evidence>
<dbReference type="GO" id="GO:0006355">
    <property type="term" value="P:regulation of DNA-templated transcription"/>
    <property type="evidence" value="ECO:0007669"/>
    <property type="project" value="InterPro"/>
</dbReference>
<dbReference type="InterPro" id="IPR036388">
    <property type="entry name" value="WH-like_DNA-bd_sf"/>
</dbReference>
<name>A0A6P1B7K0_9BRAD</name>
<sequence length="237" mass="26683">MSKPRNLVLLIDDEPKIRRFLRAGFEIHGFSVGEAENAADGLKIATFNAPDLVILDLGLPDLHGSETLERLRSWSNVPVIVLSVESDEDEKVRLLQAGADDYVVKPFGMAELLARSDAALRRYFKSATENPVVVVGPLSVDLVSRTVSLNQTRIKLTRKEYRLLHVLAVHVGLVVTHDQLLKEIWTGNQRDNIQYLRILVRKLRQKIEADPNQPRLLVTESGVGYRLENRMETSVAD</sequence>
<dbReference type="GO" id="GO:0000976">
    <property type="term" value="F:transcription cis-regulatory region binding"/>
    <property type="evidence" value="ECO:0007669"/>
    <property type="project" value="TreeGrafter"/>
</dbReference>
<protein>
    <submittedName>
        <fullName evidence="6">Response regulator</fullName>
    </submittedName>
</protein>
<feature type="domain" description="Response regulatory" evidence="4">
    <location>
        <begin position="7"/>
        <end position="120"/>
    </location>
</feature>
<feature type="DNA-binding region" description="OmpR/PhoB-type" evidence="3">
    <location>
        <begin position="130"/>
        <end position="229"/>
    </location>
</feature>
<dbReference type="GO" id="GO:0005829">
    <property type="term" value="C:cytosol"/>
    <property type="evidence" value="ECO:0007669"/>
    <property type="project" value="TreeGrafter"/>
</dbReference>
<dbReference type="AlphaFoldDB" id="A0A6P1B7K0"/>
<dbReference type="InterPro" id="IPR001789">
    <property type="entry name" value="Sig_transdc_resp-reg_receiver"/>
</dbReference>
<dbReference type="Proteomes" id="UP000468531">
    <property type="component" value="Unassembled WGS sequence"/>
</dbReference>
<dbReference type="RefSeq" id="WP_163149495.1">
    <property type="nucleotide sequence ID" value="NZ_VKHP01000002.1"/>
</dbReference>
<reference evidence="6 7" key="1">
    <citation type="journal article" date="2020" name="Arch. Microbiol.">
        <title>Bradyrhizobium uaiense sp. nov., a new highly efficient cowpea symbiont.</title>
        <authorList>
            <person name="Cabral Michel D."/>
            <person name="Azarias Guimaraes A."/>
            <person name="Martins da Costa E."/>
            <person name="Soares de Carvalho T."/>
            <person name="Balsanelli E."/>
            <person name="Willems A."/>
            <person name="Maltempi de Souza E."/>
            <person name="de Souza Moreira F.M."/>
        </authorList>
    </citation>
    <scope>NUCLEOTIDE SEQUENCE [LARGE SCALE GENOMIC DNA]</scope>
    <source>
        <strain evidence="6 7">UFLA 03-164</strain>
    </source>
</reference>
<dbReference type="PANTHER" id="PTHR48111">
    <property type="entry name" value="REGULATOR OF RPOS"/>
    <property type="match status" value="1"/>
</dbReference>
<keyword evidence="7" id="KW-1185">Reference proteome</keyword>
<dbReference type="EMBL" id="VKHP01000002">
    <property type="protein sequence ID" value="NEU94413.1"/>
    <property type="molecule type" value="Genomic_DNA"/>
</dbReference>
<dbReference type="GO" id="GO:0000156">
    <property type="term" value="F:phosphorelay response regulator activity"/>
    <property type="evidence" value="ECO:0007669"/>
    <property type="project" value="TreeGrafter"/>
</dbReference>
<organism evidence="6 7">
    <name type="scientific">Bradyrhizobium uaiense</name>
    <dbReference type="NCBI Taxonomy" id="2594946"/>
    <lineage>
        <taxon>Bacteria</taxon>
        <taxon>Pseudomonadati</taxon>
        <taxon>Pseudomonadota</taxon>
        <taxon>Alphaproteobacteria</taxon>
        <taxon>Hyphomicrobiales</taxon>
        <taxon>Nitrobacteraceae</taxon>
        <taxon>Bradyrhizobium</taxon>
    </lineage>
</organism>
<dbReference type="SMART" id="SM00448">
    <property type="entry name" value="REC"/>
    <property type="match status" value="1"/>
</dbReference>
<dbReference type="GO" id="GO:0032993">
    <property type="term" value="C:protein-DNA complex"/>
    <property type="evidence" value="ECO:0007669"/>
    <property type="project" value="TreeGrafter"/>
</dbReference>
<dbReference type="SMART" id="SM00862">
    <property type="entry name" value="Trans_reg_C"/>
    <property type="match status" value="1"/>
</dbReference>
<accession>A0A6P1B7K0</accession>
<dbReference type="InterPro" id="IPR011006">
    <property type="entry name" value="CheY-like_superfamily"/>
</dbReference>
<dbReference type="PANTHER" id="PTHR48111:SF50">
    <property type="entry name" value="KDP OPERON TRANSCRIPTIONAL REGULATORY PROTEIN KDPE"/>
    <property type="match status" value="1"/>
</dbReference>
<evidence type="ECO:0000259" key="4">
    <source>
        <dbReference type="PROSITE" id="PS50110"/>
    </source>
</evidence>
<feature type="modified residue" description="4-aspartylphosphate" evidence="2">
    <location>
        <position position="56"/>
    </location>
</feature>
<proteinExistence type="predicted"/>
<keyword evidence="2" id="KW-0597">Phosphoprotein</keyword>
<evidence type="ECO:0000256" key="3">
    <source>
        <dbReference type="PROSITE-ProRule" id="PRU01091"/>
    </source>
</evidence>
<evidence type="ECO:0000313" key="7">
    <source>
        <dbReference type="Proteomes" id="UP000468531"/>
    </source>
</evidence>
<dbReference type="Gene3D" id="6.10.250.690">
    <property type="match status" value="1"/>
</dbReference>
<feature type="domain" description="OmpR/PhoB-type" evidence="5">
    <location>
        <begin position="130"/>
        <end position="229"/>
    </location>
</feature>
<comment type="caution">
    <text evidence="6">The sequence shown here is derived from an EMBL/GenBank/DDBJ whole genome shotgun (WGS) entry which is preliminary data.</text>
</comment>
<evidence type="ECO:0000313" key="6">
    <source>
        <dbReference type="EMBL" id="NEU94413.1"/>
    </source>
</evidence>
<gene>
    <name evidence="6" type="ORF">FNJ47_00865</name>
</gene>
<dbReference type="CDD" id="cd00383">
    <property type="entry name" value="trans_reg_C"/>
    <property type="match status" value="1"/>
</dbReference>